<feature type="transmembrane region" description="Helical" evidence="4">
    <location>
        <begin position="18"/>
        <end position="36"/>
    </location>
</feature>
<dbReference type="Proteomes" id="UP000887540">
    <property type="component" value="Unplaced"/>
</dbReference>
<dbReference type="Pfam" id="PF00557">
    <property type="entry name" value="Peptidase_M24"/>
    <property type="match status" value="1"/>
</dbReference>
<dbReference type="InterPro" id="IPR050422">
    <property type="entry name" value="X-Pro_aminopeptidase_P"/>
</dbReference>
<keyword evidence="2" id="KW-0479">Metal-binding</keyword>
<dbReference type="InterPro" id="IPR036005">
    <property type="entry name" value="Creatinase/aminopeptidase-like"/>
</dbReference>
<dbReference type="CDD" id="cd01085">
    <property type="entry name" value="APP"/>
    <property type="match status" value="1"/>
</dbReference>
<dbReference type="Gene3D" id="3.40.350.10">
    <property type="entry name" value="Creatinase/prolidase N-terminal domain"/>
    <property type="match status" value="2"/>
</dbReference>
<evidence type="ECO:0000256" key="1">
    <source>
        <dbReference type="ARBA" id="ARBA00008766"/>
    </source>
</evidence>
<proteinExistence type="inferred from homology"/>
<dbReference type="Pfam" id="PF01321">
    <property type="entry name" value="Creatinase_N"/>
    <property type="match status" value="1"/>
</dbReference>
<accession>A0A914DYA5</accession>
<dbReference type="InterPro" id="IPR029149">
    <property type="entry name" value="Creatin/AminoP/Spt16_N"/>
</dbReference>
<dbReference type="FunFam" id="3.90.230.10:FF:000009">
    <property type="entry name" value="xaa-Pro aminopeptidase 2"/>
    <property type="match status" value="1"/>
</dbReference>
<feature type="domain" description="Creatinase N-terminal" evidence="6">
    <location>
        <begin position="61"/>
        <end position="186"/>
    </location>
</feature>
<dbReference type="FunFam" id="3.40.350.10:FF:000003">
    <property type="entry name" value="Xaa-pro aminopeptidase P"/>
    <property type="match status" value="1"/>
</dbReference>
<comment type="similarity">
    <text evidence="1">Belongs to the peptidase M24B family.</text>
</comment>
<dbReference type="InterPro" id="IPR033740">
    <property type="entry name" value="Pept_M24B"/>
</dbReference>
<keyword evidence="3" id="KW-0378">Hydrolase</keyword>
<evidence type="ECO:0000313" key="9">
    <source>
        <dbReference type="WBParaSite" id="ACRNAN_scaffold478.g28906.t1"/>
    </source>
</evidence>
<dbReference type="Gene3D" id="3.90.230.10">
    <property type="entry name" value="Creatinase/methionine aminopeptidase superfamily"/>
    <property type="match status" value="1"/>
</dbReference>
<feature type="domain" description="Peptidase M24 C-terminal" evidence="7">
    <location>
        <begin position="597"/>
        <end position="659"/>
    </location>
</feature>
<dbReference type="PANTHER" id="PTHR43763">
    <property type="entry name" value="XAA-PRO AMINOPEPTIDASE 1"/>
    <property type="match status" value="1"/>
</dbReference>
<dbReference type="GO" id="GO:0046872">
    <property type="term" value="F:metal ion binding"/>
    <property type="evidence" value="ECO:0007669"/>
    <property type="project" value="UniProtKB-KW"/>
</dbReference>
<feature type="domain" description="Peptidase M24" evidence="5">
    <location>
        <begin position="367"/>
        <end position="585"/>
    </location>
</feature>
<name>A0A914DYA5_9BILA</name>
<dbReference type="PANTHER" id="PTHR43763:SF6">
    <property type="entry name" value="XAA-PRO AMINOPEPTIDASE 1"/>
    <property type="match status" value="1"/>
</dbReference>
<evidence type="ECO:0000256" key="4">
    <source>
        <dbReference type="SAM" id="Phobius"/>
    </source>
</evidence>
<dbReference type="SUPFAM" id="SSF55920">
    <property type="entry name" value="Creatinase/aminopeptidase"/>
    <property type="match status" value="1"/>
</dbReference>
<protein>
    <submittedName>
        <fullName evidence="9">Uncharacterized protein</fullName>
    </submittedName>
</protein>
<evidence type="ECO:0000313" key="8">
    <source>
        <dbReference type="Proteomes" id="UP000887540"/>
    </source>
</evidence>
<dbReference type="SUPFAM" id="SSF53092">
    <property type="entry name" value="Creatinase/prolidase N-terminal domain"/>
    <property type="match status" value="1"/>
</dbReference>
<keyword evidence="4" id="KW-0472">Membrane</keyword>
<evidence type="ECO:0000256" key="3">
    <source>
        <dbReference type="ARBA" id="ARBA00022801"/>
    </source>
</evidence>
<organism evidence="8 9">
    <name type="scientific">Acrobeloides nanus</name>
    <dbReference type="NCBI Taxonomy" id="290746"/>
    <lineage>
        <taxon>Eukaryota</taxon>
        <taxon>Metazoa</taxon>
        <taxon>Ecdysozoa</taxon>
        <taxon>Nematoda</taxon>
        <taxon>Chromadorea</taxon>
        <taxon>Rhabditida</taxon>
        <taxon>Tylenchina</taxon>
        <taxon>Cephalobomorpha</taxon>
        <taxon>Cephaloboidea</taxon>
        <taxon>Cephalobidae</taxon>
        <taxon>Acrobeloides</taxon>
    </lineage>
</organism>
<dbReference type="InterPro" id="IPR000587">
    <property type="entry name" value="Creatinase_N"/>
</dbReference>
<evidence type="ECO:0000259" key="5">
    <source>
        <dbReference type="Pfam" id="PF00557"/>
    </source>
</evidence>
<evidence type="ECO:0000259" key="6">
    <source>
        <dbReference type="Pfam" id="PF01321"/>
    </source>
</evidence>
<dbReference type="InterPro" id="IPR032416">
    <property type="entry name" value="Peptidase_M24_C"/>
</dbReference>
<dbReference type="GO" id="GO:0070006">
    <property type="term" value="F:metalloaminopeptidase activity"/>
    <property type="evidence" value="ECO:0007669"/>
    <property type="project" value="InterPro"/>
</dbReference>
<dbReference type="InterPro" id="IPR000994">
    <property type="entry name" value="Pept_M24"/>
</dbReference>
<evidence type="ECO:0000259" key="7">
    <source>
        <dbReference type="Pfam" id="PF16188"/>
    </source>
</evidence>
<dbReference type="AlphaFoldDB" id="A0A914DYA5"/>
<dbReference type="Pfam" id="PF16188">
    <property type="entry name" value="Peptidase_M24_C"/>
    <property type="match status" value="1"/>
</dbReference>
<dbReference type="WBParaSite" id="ACRNAN_scaffold478.g28906.t1">
    <property type="protein sequence ID" value="ACRNAN_scaffold478.g28906.t1"/>
    <property type="gene ID" value="ACRNAN_scaffold478.g28906"/>
</dbReference>
<sequence length="661" mass="75389">MTNYEQWQLFRSVHVLDIWPSSVLVLLTSSMILGFFSREIGAEFEPTIKFPQENMAKNLKLLNLRQIFKKHGLSAYVLPRTDPHQSEYLCERDERVKFISGFSGSNAYTIITEEKALLWTDGRYFLQAEKEFEEGWSLMKEAVAETISPLDWLIEHIPLNSNIGFDPQLFGYANGAQMVESLNRVSIKALPINQNLVDEIWTDRPKENYEKLIALKSEEHGEDSLKKIERVREKLVKKKCDTIILTMLDDIAWLLNIRGFDIPFNPTVISYVVITSDEVLFFIEDKKLTPELYEHLSHVKIRPYHTIGSWLKEYHESAKISKPAHKVFIPDTTNYFIGSIIGRNFSVVGPSPVQAMKAIKNDVELSGMRNSHIRDSAAHVRFLLWLKKQIDSGSEVDELKATAQFHAFRKAQSNFVMDSFETIPAVGDHAAFPHYKPTEETGKRVITKDSVFLVDSGGQYRDGTTDVTRTVFHGQNPGEYFKKMFTLVLKGHIENALMTFPSGISGIRLDILARSPLWLEGYDFGHGVGHGVGHFLNVHEGPISIGYRTGAHPEGGFYAGQVVTIEPGYYEEGKWGIRIENCYEVVKAPPLASGAENFLTFSPLTLVPIQKSLIKKELLENRHIEWLNNYHKKCLTLVGPYLQKNDFNEEYDFLVEACQLF</sequence>
<keyword evidence="4" id="KW-1133">Transmembrane helix</keyword>
<keyword evidence="8" id="KW-1185">Reference proteome</keyword>
<reference evidence="9" key="1">
    <citation type="submission" date="2022-11" db="UniProtKB">
        <authorList>
            <consortium name="WormBaseParasite"/>
        </authorList>
    </citation>
    <scope>IDENTIFICATION</scope>
</reference>
<keyword evidence="4" id="KW-0812">Transmembrane</keyword>
<dbReference type="GO" id="GO:0005737">
    <property type="term" value="C:cytoplasm"/>
    <property type="evidence" value="ECO:0007669"/>
    <property type="project" value="UniProtKB-ARBA"/>
</dbReference>
<dbReference type="Pfam" id="PF16189">
    <property type="entry name" value="Creatinase_N_2"/>
    <property type="match status" value="1"/>
</dbReference>
<evidence type="ECO:0000256" key="2">
    <source>
        <dbReference type="ARBA" id="ARBA00022723"/>
    </source>
</evidence>